<feature type="transmembrane region" description="Helical" evidence="1">
    <location>
        <begin position="621"/>
        <end position="642"/>
    </location>
</feature>
<protein>
    <submittedName>
        <fullName evidence="2">Pentapeptide repeat-containing protein</fullName>
    </submittedName>
</protein>
<evidence type="ECO:0000313" key="3">
    <source>
        <dbReference type="Proteomes" id="UP001595921"/>
    </source>
</evidence>
<organism evidence="2 3">
    <name type="scientific">Halobium salinum</name>
    <dbReference type="NCBI Taxonomy" id="1364940"/>
    <lineage>
        <taxon>Archaea</taxon>
        <taxon>Methanobacteriati</taxon>
        <taxon>Methanobacteriota</taxon>
        <taxon>Stenosarchaea group</taxon>
        <taxon>Halobacteria</taxon>
        <taxon>Halobacteriales</taxon>
        <taxon>Haloferacaceae</taxon>
        <taxon>Halobium</taxon>
    </lineage>
</organism>
<keyword evidence="1" id="KW-0472">Membrane</keyword>
<dbReference type="Proteomes" id="UP001595921">
    <property type="component" value="Unassembled WGS sequence"/>
</dbReference>
<gene>
    <name evidence="2" type="ORF">ACFO0N_01125</name>
</gene>
<evidence type="ECO:0000256" key="1">
    <source>
        <dbReference type="SAM" id="Phobius"/>
    </source>
</evidence>
<sequence>MCEFVFDPSLWPRETSKLTEPWECPYPPVKGENYCIFHLPRRARNQVFPTISERNSEYRKAIAKTGRIQIICTTVDHLNLKGLWPYIANGSEVKIGFSTVLGTVDFSREEILRSLQIVDCRFGKIDLSHASVQAPFGVEQSLIVDGDFTDTTFHDRVQATDTTFHSVSFMEAVFSKHLTLCDSMVDSASISEVEDNLGEGHCRFIQTANFMGAKFNNGAIFAKSIFRNGANFFHSEFKSGCVFHGTTFSTGVVFDSATFTRETDFTDVEFGTATFSKSVFNGPASFEGSEFGSKYVYLMEEDIPDHIFSEGIERESVQNCNNVLGNGVFSDKIEDTSRVSASFNETESNDIFRFTDINSKYYLTIPNAKFHHIELDVEFENHPCSVAFYGSEINGGVFRFNHKNSLYEVPRTDLGDVTIDSKQGINPFRNLFIDNTSFYNFDFFDNRDHLEDIRWEIDGVRGNEFTQESENKETTYAKAKLGASDVGDSLAESNFFVREKRTRRQKYTSRFADSDDVRKKARYGVQWALNKSYDIACVYGESPGRVVGWSLFCVGIFSVLYGIIEETGIQPVEYTFSVGLGQNETLNITIWGMGNLIASWQSFTGFMFGGGIENATPMVNLLSSIESFIGAFLISLFVATIVRSVDR</sequence>
<dbReference type="Pfam" id="PF13576">
    <property type="entry name" value="Pentapeptide_3"/>
    <property type="match status" value="1"/>
</dbReference>
<dbReference type="Gene3D" id="2.160.20.80">
    <property type="entry name" value="E3 ubiquitin-protein ligase SopA"/>
    <property type="match status" value="1"/>
</dbReference>
<keyword evidence="1" id="KW-0812">Transmembrane</keyword>
<keyword evidence="3" id="KW-1185">Reference proteome</keyword>
<reference evidence="2 3" key="1">
    <citation type="journal article" date="2019" name="Int. J. Syst. Evol. Microbiol.">
        <title>The Global Catalogue of Microorganisms (GCM) 10K type strain sequencing project: providing services to taxonomists for standard genome sequencing and annotation.</title>
        <authorList>
            <consortium name="The Broad Institute Genomics Platform"/>
            <consortium name="The Broad Institute Genome Sequencing Center for Infectious Disease"/>
            <person name="Wu L."/>
            <person name="Ma J."/>
        </authorList>
    </citation>
    <scope>NUCLEOTIDE SEQUENCE [LARGE SCALE GENOMIC DNA]</scope>
    <source>
        <strain evidence="2 3">CGMCC 1.12553</strain>
    </source>
</reference>
<feature type="transmembrane region" description="Helical" evidence="1">
    <location>
        <begin position="585"/>
        <end position="609"/>
    </location>
</feature>
<dbReference type="RefSeq" id="WP_267624982.1">
    <property type="nucleotide sequence ID" value="NZ_JAODIW010000010.1"/>
</dbReference>
<comment type="caution">
    <text evidence="2">The sequence shown here is derived from an EMBL/GenBank/DDBJ whole genome shotgun (WGS) entry which is preliminary data.</text>
</comment>
<dbReference type="InterPro" id="IPR001646">
    <property type="entry name" value="5peptide_repeat"/>
</dbReference>
<dbReference type="AlphaFoldDB" id="A0ABD5P6L5"/>
<name>A0ABD5P6L5_9EURY</name>
<dbReference type="EMBL" id="JBHSDS010000002">
    <property type="protein sequence ID" value="MFC4356546.1"/>
    <property type="molecule type" value="Genomic_DNA"/>
</dbReference>
<evidence type="ECO:0000313" key="2">
    <source>
        <dbReference type="EMBL" id="MFC4356546.1"/>
    </source>
</evidence>
<keyword evidence="1" id="KW-1133">Transmembrane helix</keyword>
<accession>A0ABD5P6L5</accession>
<proteinExistence type="predicted"/>